<name>A0ABU4EHH9_9GAMM</name>
<dbReference type="Proteomes" id="UP001187868">
    <property type="component" value="Unassembled WGS sequence"/>
</dbReference>
<keyword evidence="2" id="KW-1185">Reference proteome</keyword>
<evidence type="ECO:0000313" key="2">
    <source>
        <dbReference type="Proteomes" id="UP001187868"/>
    </source>
</evidence>
<dbReference type="GeneID" id="43517492"/>
<sequence length="92" mass="10730">MYQTIEENRTVPLSGWKNKSLQDKKLQIQDKIHARLSNAIFKSRLATVAISLKVFWVRNRPENYVVENIQWKIRPGAFACQQPALIDNIPPR</sequence>
<comment type="caution">
    <text evidence="1">The sequence shown here is derived from an EMBL/GenBank/DDBJ whole genome shotgun (WGS) entry which is preliminary data.</text>
</comment>
<protein>
    <submittedName>
        <fullName evidence="1">Uncharacterized protein</fullName>
    </submittedName>
</protein>
<dbReference type="EMBL" id="JAWLLM010000016">
    <property type="protein sequence ID" value="MDV7043533.1"/>
    <property type="molecule type" value="Genomic_DNA"/>
</dbReference>
<organism evidence="1 2">
    <name type="scientific">Dickeya solani</name>
    <dbReference type="NCBI Taxonomy" id="1089444"/>
    <lineage>
        <taxon>Bacteria</taxon>
        <taxon>Pseudomonadati</taxon>
        <taxon>Pseudomonadota</taxon>
        <taxon>Gammaproteobacteria</taxon>
        <taxon>Enterobacterales</taxon>
        <taxon>Pectobacteriaceae</taxon>
        <taxon>Dickeya</taxon>
    </lineage>
</organism>
<proteinExistence type="predicted"/>
<reference evidence="1 2" key="1">
    <citation type="submission" date="2023-10" db="EMBL/GenBank/DDBJ databases">
        <title>Clonality and diversity in the soft rot Dickeya solani phytopathogen.</title>
        <authorList>
            <person name="Pedron J."/>
            <person name="Van Gijisegem F."/>
            <person name="Portier P."/>
            <person name="Taghouti G."/>
        </authorList>
    </citation>
    <scope>NUCLEOTIDE SEQUENCE [LARGE SCALE GENOMIC DNA]</scope>
    <source>
        <strain evidence="1 2">FVG2-MFV017-A9</strain>
    </source>
</reference>
<accession>A0ABU4EHH9</accession>
<gene>
    <name evidence="1" type="ORF">RUJ08_15505</name>
</gene>
<evidence type="ECO:0000313" key="1">
    <source>
        <dbReference type="EMBL" id="MDV7043533.1"/>
    </source>
</evidence>
<dbReference type="RefSeq" id="WP_023637937.1">
    <property type="nucleotide sequence ID" value="NZ_CP017454.1"/>
</dbReference>